<dbReference type="Proteomes" id="UP001061302">
    <property type="component" value="Chromosome"/>
</dbReference>
<accession>A0ABY6DP73</accession>
<keyword evidence="7 12" id="KW-0132">Cell division</keyword>
<evidence type="ECO:0000256" key="10">
    <source>
        <dbReference type="ARBA" id="ARBA00023136"/>
    </source>
</evidence>
<dbReference type="InterPro" id="IPR004513">
    <property type="entry name" value="FtsX"/>
</dbReference>
<dbReference type="InterPro" id="IPR040690">
    <property type="entry name" value="FtsX_ECD"/>
</dbReference>
<evidence type="ECO:0000256" key="2">
    <source>
        <dbReference type="ARBA" id="ARBA00007379"/>
    </source>
</evidence>
<keyword evidence="6 12" id="KW-0997">Cell inner membrane</keyword>
<dbReference type="PANTHER" id="PTHR47755:SF1">
    <property type="entry name" value="CELL DIVISION PROTEIN FTSX"/>
    <property type="match status" value="1"/>
</dbReference>
<evidence type="ECO:0000256" key="7">
    <source>
        <dbReference type="ARBA" id="ARBA00022618"/>
    </source>
</evidence>
<feature type="transmembrane region" description="Helical" evidence="13">
    <location>
        <begin position="223"/>
        <end position="246"/>
    </location>
</feature>
<dbReference type="EMBL" id="CP106753">
    <property type="protein sequence ID" value="UXY16023.1"/>
    <property type="molecule type" value="Genomic_DNA"/>
</dbReference>
<evidence type="ECO:0000256" key="1">
    <source>
        <dbReference type="ARBA" id="ARBA00004429"/>
    </source>
</evidence>
<feature type="transmembrane region" description="Helical" evidence="13">
    <location>
        <begin position="174"/>
        <end position="195"/>
    </location>
</feature>
<evidence type="ECO:0000259" key="14">
    <source>
        <dbReference type="Pfam" id="PF02687"/>
    </source>
</evidence>
<evidence type="ECO:0000256" key="3">
    <source>
        <dbReference type="ARBA" id="ARBA00011160"/>
    </source>
</evidence>
<dbReference type="Gene3D" id="3.30.70.3040">
    <property type="match status" value="1"/>
</dbReference>
<comment type="function">
    <text evidence="12">Part of the ABC transporter FtsEX involved in cellular division.</text>
</comment>
<dbReference type="InterPro" id="IPR003838">
    <property type="entry name" value="ABC3_permease_C"/>
</dbReference>
<dbReference type="Pfam" id="PF02687">
    <property type="entry name" value="FtsX"/>
    <property type="match status" value="1"/>
</dbReference>
<comment type="similarity">
    <text evidence="2 12">Belongs to the ABC-4 integral membrane protein family. FtsX subfamily.</text>
</comment>
<feature type="transmembrane region" description="Helical" evidence="13">
    <location>
        <begin position="27"/>
        <end position="47"/>
    </location>
</feature>
<evidence type="ECO:0000256" key="11">
    <source>
        <dbReference type="ARBA" id="ARBA00023306"/>
    </source>
</evidence>
<name>A0ABY6DP73_9NEIS</name>
<keyword evidence="5 12" id="KW-1003">Cell membrane</keyword>
<dbReference type="PIRSF" id="PIRSF003097">
    <property type="entry name" value="FtsX"/>
    <property type="match status" value="1"/>
</dbReference>
<keyword evidence="8 13" id="KW-0812">Transmembrane</keyword>
<gene>
    <name evidence="16" type="primary">ftsX</name>
    <name evidence="16" type="ORF">N8I74_03100</name>
</gene>
<keyword evidence="9 13" id="KW-1133">Transmembrane helix</keyword>
<evidence type="ECO:0000256" key="12">
    <source>
        <dbReference type="PIRNR" id="PIRNR003097"/>
    </source>
</evidence>
<reference evidence="16" key="1">
    <citation type="submission" date="2022-10" db="EMBL/GenBank/DDBJ databases">
        <title>Chitiniphilus purpureus sp. nov., a novel chitin-degrading bacterium isolated from crawfish pond sediment.</title>
        <authorList>
            <person name="Li K."/>
        </authorList>
    </citation>
    <scope>NUCLEOTIDE SEQUENCE</scope>
    <source>
        <strain evidence="16">CD1</strain>
    </source>
</reference>
<evidence type="ECO:0000256" key="8">
    <source>
        <dbReference type="ARBA" id="ARBA00022692"/>
    </source>
</evidence>
<dbReference type="Pfam" id="PF18075">
    <property type="entry name" value="FtsX_ECD"/>
    <property type="match status" value="1"/>
</dbReference>
<keyword evidence="17" id="KW-1185">Reference proteome</keyword>
<evidence type="ECO:0000313" key="17">
    <source>
        <dbReference type="Proteomes" id="UP001061302"/>
    </source>
</evidence>
<evidence type="ECO:0000313" key="16">
    <source>
        <dbReference type="EMBL" id="UXY16023.1"/>
    </source>
</evidence>
<dbReference type="InterPro" id="IPR047590">
    <property type="entry name" value="FtsX_proteobact-type"/>
</dbReference>
<organism evidence="16 17">
    <name type="scientific">Chitiniphilus purpureus</name>
    <dbReference type="NCBI Taxonomy" id="2981137"/>
    <lineage>
        <taxon>Bacteria</taxon>
        <taxon>Pseudomonadati</taxon>
        <taxon>Pseudomonadota</taxon>
        <taxon>Betaproteobacteria</taxon>
        <taxon>Neisseriales</taxon>
        <taxon>Chitinibacteraceae</taxon>
        <taxon>Chitiniphilus</taxon>
    </lineage>
</organism>
<keyword evidence="10 12" id="KW-0472">Membrane</keyword>
<dbReference type="RefSeq" id="WP_263125460.1">
    <property type="nucleotide sequence ID" value="NZ_CP106753.1"/>
</dbReference>
<feature type="transmembrane region" description="Helical" evidence="13">
    <location>
        <begin position="274"/>
        <end position="294"/>
    </location>
</feature>
<sequence length="301" mass="32097">MRHWLRLNLLALGYTLRGLVRHPGSSMLNLLVVGVTAAFPYGLYLLLASLGSVAGHMAVEPQLSIFLRAGASTAQVGEVKELLAADARVAHVRFVPRDEALRELQARTGSSDLLAGLTENPLPDAFFATARLDADAAGLAALQTLLARQPAVEEVQLDSAWAQRLERLLGVGRVALQVLALLLAVALALIAGNAIRMQILTRRDEIEVAKLIGATDAFIRRPFMYTAALQGLLGGALACAIVGVALDALNPAVGELAAAYGQRFALQLPRLIDAAVVCGTTVLLSLTGAWLAVWRHLRRFH</sequence>
<evidence type="ECO:0000259" key="15">
    <source>
        <dbReference type="Pfam" id="PF18075"/>
    </source>
</evidence>
<dbReference type="PANTHER" id="PTHR47755">
    <property type="entry name" value="CELL DIVISION PROTEIN FTSX"/>
    <property type="match status" value="1"/>
</dbReference>
<dbReference type="NCBIfam" id="TIGR00439">
    <property type="entry name" value="FtsX_Gneg"/>
    <property type="match status" value="1"/>
</dbReference>
<evidence type="ECO:0000256" key="9">
    <source>
        <dbReference type="ARBA" id="ARBA00022989"/>
    </source>
</evidence>
<proteinExistence type="inferred from homology"/>
<comment type="subunit">
    <text evidence="3">Forms a membrane-associated complex with FtsE.</text>
</comment>
<feature type="domain" description="ABC3 transporter permease C-terminal" evidence="14">
    <location>
        <begin position="179"/>
        <end position="297"/>
    </location>
</feature>
<evidence type="ECO:0000256" key="13">
    <source>
        <dbReference type="SAM" id="Phobius"/>
    </source>
</evidence>
<evidence type="ECO:0000256" key="6">
    <source>
        <dbReference type="ARBA" id="ARBA00022519"/>
    </source>
</evidence>
<evidence type="ECO:0000256" key="5">
    <source>
        <dbReference type="ARBA" id="ARBA00022475"/>
    </source>
</evidence>
<feature type="domain" description="FtsX extracellular" evidence="15">
    <location>
        <begin position="62"/>
        <end position="155"/>
    </location>
</feature>
<protein>
    <recommendedName>
        <fullName evidence="4 12">Cell division protein FtsX</fullName>
    </recommendedName>
</protein>
<comment type="subcellular location">
    <subcellularLocation>
        <location evidence="1">Cell inner membrane</location>
        <topology evidence="1">Multi-pass membrane protein</topology>
    </subcellularLocation>
</comment>
<evidence type="ECO:0000256" key="4">
    <source>
        <dbReference type="ARBA" id="ARBA00021907"/>
    </source>
</evidence>
<keyword evidence="11 12" id="KW-0131">Cell cycle</keyword>